<protein>
    <recommendedName>
        <fullName evidence="4">Glycine zipper 2TM domain-containing protein</fullName>
    </recommendedName>
</protein>
<sequence length="190" mass="20027">MKTKAILLSALCLAFSAQAVDRNQLNSTISINYGEVIGVERGKIDSSAPGGAVMGGIVGAATSGKHHRGKHALEGALAGGILSAILDGSRDAYTYQISLVNGSEVKVTTEQSGIRVGDCVSFEQGRTTNVRRVPAVHCQHNNHPVMQDAYVQSSASFDAAQCHNAKELVLQAKTEEAMDLAIKKVSVFCD</sequence>
<dbReference type="Proteomes" id="UP001595897">
    <property type="component" value="Unassembled WGS sequence"/>
</dbReference>
<evidence type="ECO:0008006" key="4">
    <source>
        <dbReference type="Google" id="ProtNLM"/>
    </source>
</evidence>
<comment type="caution">
    <text evidence="2">The sequence shown here is derived from an EMBL/GenBank/DDBJ whole genome shotgun (WGS) entry which is preliminary data.</text>
</comment>
<accession>A0ABV9LZS5</accession>
<keyword evidence="3" id="KW-1185">Reference proteome</keyword>
<feature type="signal peptide" evidence="1">
    <location>
        <begin position="1"/>
        <end position="19"/>
    </location>
</feature>
<proteinExistence type="predicted"/>
<evidence type="ECO:0000256" key="1">
    <source>
        <dbReference type="SAM" id="SignalP"/>
    </source>
</evidence>
<reference evidence="3" key="1">
    <citation type="journal article" date="2019" name="Int. J. Syst. Evol. Microbiol.">
        <title>The Global Catalogue of Microorganisms (GCM) 10K type strain sequencing project: providing services to taxonomists for standard genome sequencing and annotation.</title>
        <authorList>
            <consortium name="The Broad Institute Genomics Platform"/>
            <consortium name="The Broad Institute Genome Sequencing Center for Infectious Disease"/>
            <person name="Wu L."/>
            <person name="Ma J."/>
        </authorList>
    </citation>
    <scope>NUCLEOTIDE SEQUENCE [LARGE SCALE GENOMIC DNA]</scope>
    <source>
        <strain evidence="3">KACC 12507</strain>
    </source>
</reference>
<gene>
    <name evidence="2" type="ORF">ACFO4O_14155</name>
</gene>
<feature type="chain" id="PRO_5045062738" description="Glycine zipper 2TM domain-containing protein" evidence="1">
    <location>
        <begin position="20"/>
        <end position="190"/>
    </location>
</feature>
<evidence type="ECO:0000313" key="3">
    <source>
        <dbReference type="Proteomes" id="UP001595897"/>
    </source>
</evidence>
<evidence type="ECO:0000313" key="2">
    <source>
        <dbReference type="EMBL" id="MFC4701309.1"/>
    </source>
</evidence>
<name>A0ABV9LZS5_9ALTE</name>
<organism evidence="2 3">
    <name type="scientific">Glaciecola siphonariae</name>
    <dbReference type="NCBI Taxonomy" id="521012"/>
    <lineage>
        <taxon>Bacteria</taxon>
        <taxon>Pseudomonadati</taxon>
        <taxon>Pseudomonadota</taxon>
        <taxon>Gammaproteobacteria</taxon>
        <taxon>Alteromonadales</taxon>
        <taxon>Alteromonadaceae</taxon>
        <taxon>Glaciecola</taxon>
    </lineage>
</organism>
<dbReference type="RefSeq" id="WP_382409673.1">
    <property type="nucleotide sequence ID" value="NZ_JBHSGU010000009.1"/>
</dbReference>
<dbReference type="EMBL" id="JBHSGU010000009">
    <property type="protein sequence ID" value="MFC4701309.1"/>
    <property type="molecule type" value="Genomic_DNA"/>
</dbReference>
<keyword evidence="1" id="KW-0732">Signal</keyword>